<evidence type="ECO:0000256" key="1">
    <source>
        <dbReference type="SAM" id="MobiDB-lite"/>
    </source>
</evidence>
<feature type="compositionally biased region" description="Basic and acidic residues" evidence="1">
    <location>
        <begin position="96"/>
        <end position="111"/>
    </location>
</feature>
<evidence type="ECO:0000313" key="3">
    <source>
        <dbReference type="Proteomes" id="UP000029964"/>
    </source>
</evidence>
<feature type="compositionally biased region" description="Basic and acidic residues" evidence="1">
    <location>
        <begin position="450"/>
        <end position="461"/>
    </location>
</feature>
<feature type="compositionally biased region" description="Basic and acidic residues" evidence="1">
    <location>
        <begin position="552"/>
        <end position="566"/>
    </location>
</feature>
<proteinExistence type="predicted"/>
<organism evidence="2 3">
    <name type="scientific">Hapsidospora chrysogenum (strain ATCC 11550 / CBS 779.69 / DSM 880 / IAM 14645 / JCM 23072 / IMI 49137)</name>
    <name type="common">Acremonium chrysogenum</name>
    <dbReference type="NCBI Taxonomy" id="857340"/>
    <lineage>
        <taxon>Eukaryota</taxon>
        <taxon>Fungi</taxon>
        <taxon>Dikarya</taxon>
        <taxon>Ascomycota</taxon>
        <taxon>Pezizomycotina</taxon>
        <taxon>Sordariomycetes</taxon>
        <taxon>Hypocreomycetidae</taxon>
        <taxon>Hypocreales</taxon>
        <taxon>Bionectriaceae</taxon>
        <taxon>Hapsidospora</taxon>
    </lineage>
</organism>
<dbReference type="Proteomes" id="UP000029964">
    <property type="component" value="Unassembled WGS sequence"/>
</dbReference>
<accession>A0A086T5M3</accession>
<feature type="region of interest" description="Disordered" evidence="1">
    <location>
        <begin position="587"/>
        <end position="700"/>
    </location>
</feature>
<feature type="region of interest" description="Disordered" evidence="1">
    <location>
        <begin position="330"/>
        <end position="358"/>
    </location>
</feature>
<feature type="region of interest" description="Disordered" evidence="1">
    <location>
        <begin position="78"/>
        <end position="111"/>
    </location>
</feature>
<dbReference type="EMBL" id="JPKY01000044">
    <property type="protein sequence ID" value="KFH44655.1"/>
    <property type="molecule type" value="Genomic_DNA"/>
</dbReference>
<feature type="compositionally biased region" description="Basic and acidic residues" evidence="1">
    <location>
        <begin position="633"/>
        <end position="693"/>
    </location>
</feature>
<dbReference type="AlphaFoldDB" id="A0A086T5M3"/>
<sequence length="700" mass="77591">MVRGARIRPVSFDILPDECDLDQTDPHASPQSASDNETRVLKGLPLDYQALSTRHRHVFAGEQGRNSPSKESYNLAKLLSPSPRRRPLIDNQTFEPLDKDRKESSSSCEAEDKHFLAAGHPPDHSRASGMLFPVWTGHDAEHNSPAATQIDHSVERQVKKQLAGQYEWVITYPAPARSTEYRHPRASESDQDGGLKGTMVFGCNLLAQTTGSASPEERNGEGEDANIYTFIATPLENRDAVLMSSSEESRDLESQVNMFLSQPMAKAEVPMKGAQVETVEQAASPSLIQVGERNTGYMDQSPQRGSATVPLIEDSLEELDRLEEEIEAVSAVTTSRRTEHTAADRGGDVPSDTHKPSAKRVRIVTGQSATVRVKPSQPTKPALRRSSSLTLREKTTVAQDVVAEQKAMDVSLSRPNSTTSRPADRRTPVKSTKPLTVPSFRLPGEAVSQRLKEQREARKAQQAEAQKANAIPPRPNATAQKQKSIKAPTRPTFELPGEAISRRKREEREARLKAQEEEERKRREFKARPIRHSLTPRTVPRETIASLARRGKSSEGDAPRSHDTNKIKRLATSNSLERLASATSAIINSPQSRGRNSIVLPANDGSRGTSVSTSVSEKRSSVSLEEVAQQRARGKEILARDNSYSREREREKRDRELAAKLAREQAAERSRAASREWAERQRQKKLGHLDATRPKAQARA</sequence>
<dbReference type="STRING" id="857340.A0A086T5M3"/>
<dbReference type="HOGENOM" id="CLU_012848_0_0_1"/>
<protein>
    <recommendedName>
        <fullName evidence="4">Carboxylesterase family protein</fullName>
    </recommendedName>
</protein>
<reference evidence="3" key="1">
    <citation type="journal article" date="2014" name="Genome Announc.">
        <title>Genome sequence and annotation of Acremonium chrysogenum, producer of the beta-lactam antibiotic cephalosporin C.</title>
        <authorList>
            <person name="Terfehr D."/>
            <person name="Dahlmann T.A."/>
            <person name="Specht T."/>
            <person name="Zadra I."/>
            <person name="Kuernsteiner H."/>
            <person name="Kueck U."/>
        </authorList>
    </citation>
    <scope>NUCLEOTIDE SEQUENCE [LARGE SCALE GENOMIC DNA]</scope>
    <source>
        <strain evidence="3">ATCC 11550 / CBS 779.69 / DSM 880 / IAM 14645 / JCM 23072 / IMI 49137</strain>
    </source>
</reference>
<feature type="compositionally biased region" description="Basic and acidic residues" evidence="1">
    <location>
        <begin position="500"/>
        <end position="522"/>
    </location>
</feature>
<evidence type="ECO:0008006" key="4">
    <source>
        <dbReference type="Google" id="ProtNLM"/>
    </source>
</evidence>
<feature type="compositionally biased region" description="Low complexity" evidence="1">
    <location>
        <begin position="605"/>
        <end position="627"/>
    </location>
</feature>
<dbReference type="OrthoDB" id="3946796at2759"/>
<keyword evidence="3" id="KW-1185">Reference proteome</keyword>
<feature type="region of interest" description="Disordered" evidence="1">
    <location>
        <begin position="17"/>
        <end position="39"/>
    </location>
</feature>
<name>A0A086T5M3_HAPC1</name>
<feature type="region of interest" description="Disordered" evidence="1">
    <location>
        <begin position="375"/>
        <end position="575"/>
    </location>
</feature>
<evidence type="ECO:0000313" key="2">
    <source>
        <dbReference type="EMBL" id="KFH44655.1"/>
    </source>
</evidence>
<comment type="caution">
    <text evidence="2">The sequence shown here is derived from an EMBL/GenBank/DDBJ whole genome shotgun (WGS) entry which is preliminary data.</text>
</comment>
<feature type="compositionally biased region" description="Basic and acidic residues" evidence="1">
    <location>
        <begin position="336"/>
        <end position="355"/>
    </location>
</feature>
<gene>
    <name evidence="2" type="ORF">ACRE_045510</name>
</gene>